<dbReference type="AlphaFoldDB" id="A0A382M382"/>
<gene>
    <name evidence="1" type="ORF">METZ01_LOCUS294676</name>
</gene>
<protein>
    <submittedName>
        <fullName evidence="1">Uncharacterized protein</fullName>
    </submittedName>
</protein>
<evidence type="ECO:0000313" key="1">
    <source>
        <dbReference type="EMBL" id="SVC41822.1"/>
    </source>
</evidence>
<dbReference type="EMBL" id="UINC01090143">
    <property type="protein sequence ID" value="SVC41822.1"/>
    <property type="molecule type" value="Genomic_DNA"/>
</dbReference>
<proteinExistence type="predicted"/>
<sequence>MNHMIGYIKNSVLMLMLVVLSVLVVFSISEVSAEEKISVSAKSFDNTIIIEFESEEKNTSNIKTVKIWLSADNSFKSFKSDLGWGGGEYSDGQLLVFTASNPLKPGESVKFGVITDKKASGI</sequence>
<organism evidence="1">
    <name type="scientific">marine metagenome</name>
    <dbReference type="NCBI Taxonomy" id="408172"/>
    <lineage>
        <taxon>unclassified sequences</taxon>
        <taxon>metagenomes</taxon>
        <taxon>ecological metagenomes</taxon>
    </lineage>
</organism>
<accession>A0A382M382</accession>
<name>A0A382M382_9ZZZZ</name>
<reference evidence="1" key="1">
    <citation type="submission" date="2018-05" db="EMBL/GenBank/DDBJ databases">
        <authorList>
            <person name="Lanie J.A."/>
            <person name="Ng W.-L."/>
            <person name="Kazmierczak K.M."/>
            <person name="Andrzejewski T.M."/>
            <person name="Davidsen T.M."/>
            <person name="Wayne K.J."/>
            <person name="Tettelin H."/>
            <person name="Glass J.I."/>
            <person name="Rusch D."/>
            <person name="Podicherti R."/>
            <person name="Tsui H.-C.T."/>
            <person name="Winkler M.E."/>
        </authorList>
    </citation>
    <scope>NUCLEOTIDE SEQUENCE</scope>
</reference>
<feature type="non-terminal residue" evidence="1">
    <location>
        <position position="122"/>
    </location>
</feature>